<protein>
    <submittedName>
        <fullName evidence="2">Uncharacterized protein</fullName>
    </submittedName>
</protein>
<accession>A0A834CEU2</accession>
<evidence type="ECO:0000256" key="1">
    <source>
        <dbReference type="SAM" id="MobiDB-lite"/>
    </source>
</evidence>
<comment type="caution">
    <text evidence="2">The sequence shown here is derived from an EMBL/GenBank/DDBJ whole genome shotgun (WGS) entry which is preliminary data.</text>
</comment>
<evidence type="ECO:0000313" key="3">
    <source>
        <dbReference type="Proteomes" id="UP000646548"/>
    </source>
</evidence>
<name>A0A834CEU2_ORYME</name>
<dbReference type="AlphaFoldDB" id="A0A834CEU2"/>
<dbReference type="EMBL" id="WKFB01000331">
    <property type="protein sequence ID" value="KAF6726474.1"/>
    <property type="molecule type" value="Genomic_DNA"/>
</dbReference>
<evidence type="ECO:0000313" key="2">
    <source>
        <dbReference type="EMBL" id="KAF6726474.1"/>
    </source>
</evidence>
<proteinExistence type="predicted"/>
<dbReference type="Proteomes" id="UP000646548">
    <property type="component" value="Unassembled WGS sequence"/>
</dbReference>
<organism evidence="2 3">
    <name type="scientific">Oryzias melastigma</name>
    <name type="common">Marine medaka</name>
    <dbReference type="NCBI Taxonomy" id="30732"/>
    <lineage>
        <taxon>Eukaryota</taxon>
        <taxon>Metazoa</taxon>
        <taxon>Chordata</taxon>
        <taxon>Craniata</taxon>
        <taxon>Vertebrata</taxon>
        <taxon>Euteleostomi</taxon>
        <taxon>Actinopterygii</taxon>
        <taxon>Neopterygii</taxon>
        <taxon>Teleostei</taxon>
        <taxon>Neoteleostei</taxon>
        <taxon>Acanthomorphata</taxon>
        <taxon>Ovalentaria</taxon>
        <taxon>Atherinomorphae</taxon>
        <taxon>Beloniformes</taxon>
        <taxon>Adrianichthyidae</taxon>
        <taxon>Oryziinae</taxon>
        <taxon>Oryzias</taxon>
    </lineage>
</organism>
<feature type="compositionally biased region" description="Low complexity" evidence="1">
    <location>
        <begin position="110"/>
        <end position="122"/>
    </location>
</feature>
<feature type="region of interest" description="Disordered" evidence="1">
    <location>
        <begin position="82"/>
        <end position="141"/>
    </location>
</feature>
<gene>
    <name evidence="2" type="ORF">FQA47_021322</name>
</gene>
<feature type="compositionally biased region" description="Low complexity" evidence="1">
    <location>
        <begin position="82"/>
        <end position="94"/>
    </location>
</feature>
<sequence>MTFLDVTENMRVVGVTIRIRSRQMMHSRAFKESCNLAKQRTVDSYFFFLQQHRLYHDADIPDRDHSSELLARIHKLHLQYVSEGSKSSESSSSEESSEETKDTTEEPIDPLVLTTVPMTTLTSGDGDTLPPEPGMNSTEPTMMPELETISLFMNGTTTCTSCFTEEIGTAAPVTDNRGDT</sequence>
<reference evidence="2" key="1">
    <citation type="journal article" name="BMC Genomics">
        <title>Long-read sequencing and de novo genome assembly of marine medaka (Oryzias melastigma).</title>
        <authorList>
            <person name="Liang P."/>
            <person name="Saqib H.S.A."/>
            <person name="Ni X."/>
            <person name="Shen Y."/>
        </authorList>
    </citation>
    <scope>NUCLEOTIDE SEQUENCE</scope>
    <source>
        <strain evidence="2">Bigg-433</strain>
    </source>
</reference>